<feature type="compositionally biased region" description="Low complexity" evidence="5">
    <location>
        <begin position="29"/>
        <end position="49"/>
    </location>
</feature>
<dbReference type="InterPro" id="IPR002081">
    <property type="entry name" value="Cryptochrome/DNA_photolyase_1"/>
</dbReference>
<dbReference type="AlphaFoldDB" id="A0A139AJW6"/>
<organism evidence="7 8">
    <name type="scientific">Gonapodya prolifera (strain JEL478)</name>
    <name type="common">Monoblepharis prolifera</name>
    <dbReference type="NCBI Taxonomy" id="1344416"/>
    <lineage>
        <taxon>Eukaryota</taxon>
        <taxon>Fungi</taxon>
        <taxon>Fungi incertae sedis</taxon>
        <taxon>Chytridiomycota</taxon>
        <taxon>Chytridiomycota incertae sedis</taxon>
        <taxon>Monoblepharidomycetes</taxon>
        <taxon>Monoblepharidales</taxon>
        <taxon>Gonapodyaceae</taxon>
        <taxon>Gonapodya</taxon>
    </lineage>
</organism>
<dbReference type="PANTHER" id="PTHR11455">
    <property type="entry name" value="CRYPTOCHROME"/>
    <property type="match status" value="1"/>
</dbReference>
<evidence type="ECO:0000313" key="7">
    <source>
        <dbReference type="EMBL" id="KXS17061.1"/>
    </source>
</evidence>
<dbReference type="Pfam" id="PF03441">
    <property type="entry name" value="FAD_binding_7"/>
    <property type="match status" value="1"/>
</dbReference>
<dbReference type="GO" id="GO:0043153">
    <property type="term" value="P:entrainment of circadian clock by photoperiod"/>
    <property type="evidence" value="ECO:0007669"/>
    <property type="project" value="TreeGrafter"/>
</dbReference>
<dbReference type="GO" id="GO:0005634">
    <property type="term" value="C:nucleus"/>
    <property type="evidence" value="ECO:0007669"/>
    <property type="project" value="TreeGrafter"/>
</dbReference>
<evidence type="ECO:0000313" key="8">
    <source>
        <dbReference type="Proteomes" id="UP000070544"/>
    </source>
</evidence>
<keyword evidence="3" id="KW-0285">Flavoprotein</keyword>
<keyword evidence="7" id="KW-0456">Lyase</keyword>
<dbReference type="STRING" id="1344416.A0A139AJW6"/>
<name>A0A139AJW6_GONPJ</name>
<proteinExistence type="inferred from homology"/>
<feature type="domain" description="Cryptochrome/DNA photolyase FAD-binding" evidence="6">
    <location>
        <begin position="151"/>
        <end position="303"/>
    </location>
</feature>
<dbReference type="GO" id="GO:0071949">
    <property type="term" value="F:FAD binding"/>
    <property type="evidence" value="ECO:0007669"/>
    <property type="project" value="TreeGrafter"/>
</dbReference>
<feature type="compositionally biased region" description="Low complexity" evidence="5">
    <location>
        <begin position="316"/>
        <end position="333"/>
    </location>
</feature>
<evidence type="ECO:0000256" key="5">
    <source>
        <dbReference type="SAM" id="MobiDB-lite"/>
    </source>
</evidence>
<protein>
    <submittedName>
        <fullName evidence="7">Cryptochrome/photolyase FAD-binding domain-containing protein</fullName>
    </submittedName>
</protein>
<gene>
    <name evidence="7" type="ORF">M427DRAFT_68775</name>
</gene>
<keyword evidence="4" id="KW-0274">FAD</keyword>
<evidence type="ECO:0000256" key="2">
    <source>
        <dbReference type="ARBA" id="ARBA00005862"/>
    </source>
</evidence>
<comment type="cofactor">
    <cofactor evidence="1">
        <name>FAD</name>
        <dbReference type="ChEBI" id="CHEBI:57692"/>
    </cofactor>
</comment>
<dbReference type="OrthoDB" id="435881at2759"/>
<keyword evidence="8" id="KW-1185">Reference proteome</keyword>
<accession>A0A139AJW6</accession>
<dbReference type="InterPro" id="IPR005101">
    <property type="entry name" value="Cryptochr/Photolyase_FAD-bd"/>
</dbReference>
<dbReference type="PANTHER" id="PTHR11455:SF9">
    <property type="entry name" value="CRYPTOCHROME CIRCADIAN CLOCK 5 ISOFORM X1"/>
    <property type="match status" value="1"/>
</dbReference>
<dbReference type="GO" id="GO:0032922">
    <property type="term" value="P:circadian regulation of gene expression"/>
    <property type="evidence" value="ECO:0007669"/>
    <property type="project" value="TreeGrafter"/>
</dbReference>
<sequence length="386" mass="42843">MTSTRPHDFYAIAKLPARRPPHPPPTSLPPIATLPTLPSTDPSTLTGPDGSFSVSLLAELGHDEPPVDERSPHMGGETEALRRFEAWMKREKEVAKVKLPGWGVDQLHSSARLPSRLRAITLNHISPIPRRTALPFLPHLAILDTSCNFRTTKMGRTGSVAWVGFYLDIGRRQLKQEGWNHHLVRHAVAFFLIRGDLYISWERGAEVEELLLDAYHALNLLRLLHDLLPCLPPVSFAKKYDKKGIFAKRYVKEVAGLPEKYVWEPWTAPASVQALAKCKVGTDYPASIVPHDFERKTNMDRMAAAYKTGKRPVPESVGSVAAQGSSSAAGDVQDTLAGFTQGFGESDDEAAQDVARPAKRRAGTEDEEEEARENERPKEKKKKAKS</sequence>
<comment type="similarity">
    <text evidence="2">Belongs to the DNA photolyase class-1 family.</text>
</comment>
<dbReference type="GO" id="GO:0003904">
    <property type="term" value="F:deoxyribodipyrimidine photo-lyase activity"/>
    <property type="evidence" value="ECO:0007669"/>
    <property type="project" value="TreeGrafter"/>
</dbReference>
<dbReference type="GO" id="GO:0003677">
    <property type="term" value="F:DNA binding"/>
    <property type="evidence" value="ECO:0007669"/>
    <property type="project" value="TreeGrafter"/>
</dbReference>
<feature type="region of interest" description="Disordered" evidence="5">
    <location>
        <begin position="308"/>
        <end position="386"/>
    </location>
</feature>
<dbReference type="Gene3D" id="1.25.40.80">
    <property type="match status" value="1"/>
</dbReference>
<evidence type="ECO:0000256" key="1">
    <source>
        <dbReference type="ARBA" id="ARBA00001974"/>
    </source>
</evidence>
<evidence type="ECO:0000256" key="4">
    <source>
        <dbReference type="ARBA" id="ARBA00022827"/>
    </source>
</evidence>
<evidence type="ECO:0000256" key="3">
    <source>
        <dbReference type="ARBA" id="ARBA00022630"/>
    </source>
</evidence>
<dbReference type="Proteomes" id="UP000070544">
    <property type="component" value="Unassembled WGS sequence"/>
</dbReference>
<dbReference type="InterPro" id="IPR036134">
    <property type="entry name" value="Crypto/Photolyase_FAD-like_sf"/>
</dbReference>
<dbReference type="Gene3D" id="1.10.579.10">
    <property type="entry name" value="DNA Cyclobutane Dipyrimidine Photolyase, subunit A, domain 3"/>
    <property type="match status" value="1"/>
</dbReference>
<feature type="region of interest" description="Disordered" evidence="5">
    <location>
        <begin position="14"/>
        <end position="52"/>
    </location>
</feature>
<dbReference type="GO" id="GO:0005737">
    <property type="term" value="C:cytoplasm"/>
    <property type="evidence" value="ECO:0007669"/>
    <property type="project" value="TreeGrafter"/>
</dbReference>
<dbReference type="SUPFAM" id="SSF48173">
    <property type="entry name" value="Cryptochrome/photolyase FAD-binding domain"/>
    <property type="match status" value="1"/>
</dbReference>
<reference evidence="7 8" key="1">
    <citation type="journal article" date="2015" name="Genome Biol. Evol.">
        <title>Phylogenomic analyses indicate that early fungi evolved digesting cell walls of algal ancestors of land plants.</title>
        <authorList>
            <person name="Chang Y."/>
            <person name="Wang S."/>
            <person name="Sekimoto S."/>
            <person name="Aerts A.L."/>
            <person name="Choi C."/>
            <person name="Clum A."/>
            <person name="LaButti K.M."/>
            <person name="Lindquist E.A."/>
            <person name="Yee Ngan C."/>
            <person name="Ohm R.A."/>
            <person name="Salamov A.A."/>
            <person name="Grigoriev I.V."/>
            <person name="Spatafora J.W."/>
            <person name="Berbee M.L."/>
        </authorList>
    </citation>
    <scope>NUCLEOTIDE SEQUENCE [LARGE SCALE GENOMIC DNA]</scope>
    <source>
        <strain evidence="7 8">JEL478</strain>
    </source>
</reference>
<evidence type="ECO:0000259" key="6">
    <source>
        <dbReference type="Pfam" id="PF03441"/>
    </source>
</evidence>
<dbReference type="EMBL" id="KQ965749">
    <property type="protein sequence ID" value="KXS17061.1"/>
    <property type="molecule type" value="Genomic_DNA"/>
</dbReference>